<keyword evidence="4" id="KW-0963">Cytoplasm</keyword>
<feature type="region of interest" description="Disordered" evidence="8">
    <location>
        <begin position="182"/>
        <end position="234"/>
    </location>
</feature>
<feature type="compositionally biased region" description="Polar residues" evidence="8">
    <location>
        <begin position="58"/>
        <end position="77"/>
    </location>
</feature>
<keyword evidence="11" id="KW-1185">Reference proteome</keyword>
<keyword evidence="7" id="KW-0966">Cell projection</keyword>
<feature type="region of interest" description="Disordered" evidence="8">
    <location>
        <begin position="48"/>
        <end position="81"/>
    </location>
</feature>
<dbReference type="OrthoDB" id="6343432at2759"/>
<dbReference type="PANTHER" id="PTHR34174">
    <property type="entry name" value="HYDROLETHALUS SYNDROME PROTEIN 1"/>
    <property type="match status" value="1"/>
</dbReference>
<protein>
    <submittedName>
        <fullName evidence="10">Hydrolethalus syndrome protein 1</fullName>
    </submittedName>
</protein>
<keyword evidence="5" id="KW-0970">Cilium biogenesis/degradation</keyword>
<dbReference type="Pfam" id="PF15311">
    <property type="entry name" value="HYLS1_C"/>
    <property type="match status" value="1"/>
</dbReference>
<keyword evidence="6" id="KW-0206">Cytoskeleton</keyword>
<evidence type="ECO:0000256" key="7">
    <source>
        <dbReference type="ARBA" id="ARBA00023273"/>
    </source>
</evidence>
<dbReference type="GO" id="GO:0097730">
    <property type="term" value="C:non-motile cilium"/>
    <property type="evidence" value="ECO:0007669"/>
    <property type="project" value="TreeGrafter"/>
</dbReference>
<evidence type="ECO:0000256" key="8">
    <source>
        <dbReference type="SAM" id="MobiDB-lite"/>
    </source>
</evidence>
<evidence type="ECO:0000313" key="11">
    <source>
        <dbReference type="Proteomes" id="UP000198287"/>
    </source>
</evidence>
<feature type="domain" description="Centriolar and ciliogenesis-associated protein HYLS1 C-terminal" evidence="9">
    <location>
        <begin position="287"/>
        <end position="326"/>
    </location>
</feature>
<evidence type="ECO:0000256" key="5">
    <source>
        <dbReference type="ARBA" id="ARBA00022794"/>
    </source>
</evidence>
<feature type="region of interest" description="Disordered" evidence="8">
    <location>
        <begin position="93"/>
        <end position="113"/>
    </location>
</feature>
<dbReference type="OMA" id="LHELIFP"/>
<comment type="subcellular location">
    <subcellularLocation>
        <location evidence="2">Cell projection</location>
        <location evidence="2">Cilium</location>
    </subcellularLocation>
    <subcellularLocation>
        <location evidence="1">Cytoplasm</location>
        <location evidence="1">Cytoskeleton</location>
        <location evidence="1">Microtubule organizing center</location>
        <location evidence="1">Centrosome</location>
        <location evidence="1">Centriole</location>
    </subcellularLocation>
</comment>
<comment type="similarity">
    <text evidence="3">Belongs to the HYLS1 family.</text>
</comment>
<evidence type="ECO:0000256" key="1">
    <source>
        <dbReference type="ARBA" id="ARBA00004114"/>
    </source>
</evidence>
<dbReference type="GO" id="GO:0060271">
    <property type="term" value="P:cilium assembly"/>
    <property type="evidence" value="ECO:0007669"/>
    <property type="project" value="TreeGrafter"/>
</dbReference>
<accession>A0A226EZ09</accession>
<evidence type="ECO:0000256" key="2">
    <source>
        <dbReference type="ARBA" id="ARBA00004138"/>
    </source>
</evidence>
<gene>
    <name evidence="10" type="ORF">Fcan01_03634</name>
</gene>
<evidence type="ECO:0000256" key="4">
    <source>
        <dbReference type="ARBA" id="ARBA00022490"/>
    </source>
</evidence>
<comment type="caution">
    <text evidence="10">The sequence shown here is derived from an EMBL/GenBank/DDBJ whole genome shotgun (WGS) entry which is preliminary data.</text>
</comment>
<dbReference type="InterPro" id="IPR052319">
    <property type="entry name" value="Centriolar_ciliogenesis_assoc"/>
</dbReference>
<dbReference type="Proteomes" id="UP000198287">
    <property type="component" value="Unassembled WGS sequence"/>
</dbReference>
<evidence type="ECO:0000313" key="10">
    <source>
        <dbReference type="EMBL" id="OXA62071.1"/>
    </source>
</evidence>
<organism evidence="10 11">
    <name type="scientific">Folsomia candida</name>
    <name type="common">Springtail</name>
    <dbReference type="NCBI Taxonomy" id="158441"/>
    <lineage>
        <taxon>Eukaryota</taxon>
        <taxon>Metazoa</taxon>
        <taxon>Ecdysozoa</taxon>
        <taxon>Arthropoda</taxon>
        <taxon>Hexapoda</taxon>
        <taxon>Collembola</taxon>
        <taxon>Entomobryomorpha</taxon>
        <taxon>Isotomoidea</taxon>
        <taxon>Isotomidae</taxon>
        <taxon>Proisotominae</taxon>
        <taxon>Folsomia</taxon>
    </lineage>
</organism>
<dbReference type="EMBL" id="LNIX01000001">
    <property type="protein sequence ID" value="OXA62071.1"/>
    <property type="molecule type" value="Genomic_DNA"/>
</dbReference>
<evidence type="ECO:0000256" key="6">
    <source>
        <dbReference type="ARBA" id="ARBA00023212"/>
    </source>
</evidence>
<dbReference type="PANTHER" id="PTHR34174:SF1">
    <property type="entry name" value="CENTRIOLAR AND CILIOGENESIS-ASSOCIATED PROTEIN HYLS1"/>
    <property type="match status" value="1"/>
</dbReference>
<proteinExistence type="inferred from homology"/>
<evidence type="ECO:0000256" key="3">
    <source>
        <dbReference type="ARBA" id="ARBA00010091"/>
    </source>
</evidence>
<sequence>MPLVYTKEEIKAYLADRGFDVNDDEVIKKFIHDLKKMVKYEDRQRRRVKLGHDPVDTNLESSAPSNHTANNSTSNIQDVRPVSSRSIGVGADHVAARHDKSEPLGPSRQRSRDHVVEILSRKEPPKLAWDSEEQIPHDGVDGGGSRFLHRHNHPNVQLNSRSELNIRSKKQTQGIRGDQQMIGEDGVSKERNIYSTSQKKPVDEKRRPATAAGTHGHGLLVDRPSQGGGLATQSATMPRIGKENEASHDETSELLYLLGGMLGEHDNEIESVSSGSCSKKPFRGPLNAVKRDPVALYYYYKKFWDKQSFPGENRHMKLRWNVRAQTVGNYPCIDGHPVKYLR</sequence>
<dbReference type="InterPro" id="IPR027918">
    <property type="entry name" value="HYLS1_C_dom"/>
</dbReference>
<reference evidence="10 11" key="1">
    <citation type="submission" date="2015-12" db="EMBL/GenBank/DDBJ databases">
        <title>The genome of Folsomia candida.</title>
        <authorList>
            <person name="Faddeeva A."/>
            <person name="Derks M.F."/>
            <person name="Anvar Y."/>
            <person name="Smit S."/>
            <person name="Van Straalen N."/>
            <person name="Roelofs D."/>
        </authorList>
    </citation>
    <scope>NUCLEOTIDE SEQUENCE [LARGE SCALE GENOMIC DNA]</scope>
    <source>
        <strain evidence="10 11">VU population</strain>
        <tissue evidence="10">Whole body</tissue>
    </source>
</reference>
<name>A0A226EZ09_FOLCA</name>
<dbReference type="AlphaFoldDB" id="A0A226EZ09"/>
<evidence type="ECO:0000259" key="9">
    <source>
        <dbReference type="Pfam" id="PF15311"/>
    </source>
</evidence>
<dbReference type="GO" id="GO:0005814">
    <property type="term" value="C:centriole"/>
    <property type="evidence" value="ECO:0007669"/>
    <property type="project" value="UniProtKB-SubCell"/>
</dbReference>